<evidence type="ECO:0000256" key="5">
    <source>
        <dbReference type="ARBA" id="ARBA00022553"/>
    </source>
</evidence>
<dbReference type="SUPFAM" id="SSF144232">
    <property type="entry name" value="HIT/MYND zinc finger-like"/>
    <property type="match status" value="1"/>
</dbReference>
<dbReference type="GO" id="GO:0000463">
    <property type="term" value="P:maturation of LSU-rRNA from tricistronic rRNA transcript (SSU-rRNA, 5.8S rRNA, LSU-rRNA)"/>
    <property type="evidence" value="ECO:0007669"/>
    <property type="project" value="TreeGrafter"/>
</dbReference>
<evidence type="ECO:0000256" key="7">
    <source>
        <dbReference type="ARBA" id="ARBA00022771"/>
    </source>
</evidence>
<dbReference type="GO" id="GO:0070761">
    <property type="term" value="C:pre-snoRNP complex"/>
    <property type="evidence" value="ECO:0007669"/>
    <property type="project" value="TreeGrafter"/>
</dbReference>
<dbReference type="EnsemblMetazoa" id="G23662.6">
    <property type="protein sequence ID" value="G23662.6:cds"/>
    <property type="gene ID" value="G23662"/>
</dbReference>
<dbReference type="Pfam" id="PF21373">
    <property type="entry name" value="ZNHIT3_C"/>
    <property type="match status" value="1"/>
</dbReference>
<organism evidence="13 14">
    <name type="scientific">Magallana gigas</name>
    <name type="common">Pacific oyster</name>
    <name type="synonym">Crassostrea gigas</name>
    <dbReference type="NCBI Taxonomy" id="29159"/>
    <lineage>
        <taxon>Eukaryota</taxon>
        <taxon>Metazoa</taxon>
        <taxon>Spiralia</taxon>
        <taxon>Lophotrochozoa</taxon>
        <taxon>Mollusca</taxon>
        <taxon>Bivalvia</taxon>
        <taxon>Autobranchia</taxon>
        <taxon>Pteriomorphia</taxon>
        <taxon>Ostreida</taxon>
        <taxon>Ostreoidea</taxon>
        <taxon>Ostreidae</taxon>
        <taxon>Magallana</taxon>
    </lineage>
</organism>
<sequence>MASKEKQVCEICKNQISKYKCPKCVIKYCSVSCFKSHKENDCHQKLSKTDNTIINATESQELLTNIPDLGIEETEDRVLPETFQCLRENPDLLVTLENPHLRSLMTNLVSSPSPAKDMDRAMKEPIFLEFADQCLKVVDNNSQVKAGINVKNTG</sequence>
<dbReference type="PANTHER" id="PTHR13483:SF11">
    <property type="entry name" value="ZINC FINGER HIT DOMAIN-CONTAINING PROTEIN 3"/>
    <property type="match status" value="1"/>
</dbReference>
<keyword evidence="5" id="KW-0597">Phosphoprotein</keyword>
<evidence type="ECO:0000259" key="12">
    <source>
        <dbReference type="PROSITE" id="PS51083"/>
    </source>
</evidence>
<keyword evidence="14" id="KW-1185">Reference proteome</keyword>
<evidence type="ECO:0000313" key="14">
    <source>
        <dbReference type="Proteomes" id="UP000005408"/>
    </source>
</evidence>
<keyword evidence="7 11" id="KW-0863">Zinc-finger</keyword>
<keyword evidence="9" id="KW-0539">Nucleus</keyword>
<comment type="subcellular location">
    <subcellularLocation>
        <location evidence="2">Cytoplasm</location>
    </subcellularLocation>
    <subcellularLocation>
        <location evidence="1">Nucleus</location>
    </subcellularLocation>
</comment>
<dbReference type="Pfam" id="PF04438">
    <property type="entry name" value="zf-HIT"/>
    <property type="match status" value="1"/>
</dbReference>
<dbReference type="Gene3D" id="3.30.60.190">
    <property type="match status" value="1"/>
</dbReference>
<dbReference type="OMA" id="CNEAQSK"/>
<evidence type="ECO:0000256" key="3">
    <source>
        <dbReference type="ARBA" id="ARBA00021568"/>
    </source>
</evidence>
<dbReference type="GO" id="GO:0000492">
    <property type="term" value="P:box C/D snoRNP assembly"/>
    <property type="evidence" value="ECO:0007669"/>
    <property type="project" value="TreeGrafter"/>
</dbReference>
<dbReference type="InterPro" id="IPR013087">
    <property type="entry name" value="Znf_C2H2_type"/>
</dbReference>
<evidence type="ECO:0000256" key="4">
    <source>
        <dbReference type="ARBA" id="ARBA00022490"/>
    </source>
</evidence>
<proteinExistence type="predicted"/>
<keyword evidence="6" id="KW-0479">Metal-binding</keyword>
<comment type="subunit">
    <text evidence="10">Thyroid receptor interacting proteins (TRIPs) specifically interact with the ligand binding domain of the thyroid receptor (TR). Requires the presence of thyroid hormone for its interaction. Interacts with NUFIP1. Interacts (via HIT-type zinc finger) with the RUVBL1/RUVBL2 complex in the presence of ADP.</text>
</comment>
<dbReference type="CDD" id="cd23024">
    <property type="entry name" value="zf-HIT_ZNHIT2-3"/>
    <property type="match status" value="1"/>
</dbReference>
<evidence type="ECO:0000256" key="8">
    <source>
        <dbReference type="ARBA" id="ARBA00022833"/>
    </source>
</evidence>
<reference evidence="13" key="1">
    <citation type="submission" date="2022-08" db="UniProtKB">
        <authorList>
            <consortium name="EnsemblMetazoa"/>
        </authorList>
    </citation>
    <scope>IDENTIFICATION</scope>
    <source>
        <strain evidence="13">05x7-T-G4-1.051#20</strain>
    </source>
</reference>
<dbReference type="PANTHER" id="PTHR13483">
    <property type="entry name" value="BOX C_D SNORNA PROTEIN 1-RELATED"/>
    <property type="match status" value="1"/>
</dbReference>
<keyword evidence="4" id="KW-0963">Cytoplasm</keyword>
<dbReference type="EnsemblMetazoa" id="G23662.5">
    <property type="protein sequence ID" value="G23662.5:cds"/>
    <property type="gene ID" value="G23662"/>
</dbReference>
<dbReference type="GO" id="GO:0048254">
    <property type="term" value="P:snoRNA localization"/>
    <property type="evidence" value="ECO:0007669"/>
    <property type="project" value="TreeGrafter"/>
</dbReference>
<dbReference type="PROSITE" id="PS00028">
    <property type="entry name" value="ZINC_FINGER_C2H2_1"/>
    <property type="match status" value="1"/>
</dbReference>
<dbReference type="InterPro" id="IPR051639">
    <property type="entry name" value="BCD1"/>
</dbReference>
<evidence type="ECO:0000313" key="13">
    <source>
        <dbReference type="EnsemblMetazoa" id="G23662.4:cds"/>
    </source>
</evidence>
<dbReference type="GO" id="GO:0005634">
    <property type="term" value="C:nucleus"/>
    <property type="evidence" value="ECO:0007669"/>
    <property type="project" value="UniProtKB-SubCell"/>
</dbReference>
<evidence type="ECO:0000256" key="11">
    <source>
        <dbReference type="PROSITE-ProRule" id="PRU00453"/>
    </source>
</evidence>
<evidence type="ECO:0000256" key="2">
    <source>
        <dbReference type="ARBA" id="ARBA00004496"/>
    </source>
</evidence>
<evidence type="ECO:0000256" key="9">
    <source>
        <dbReference type="ARBA" id="ARBA00023242"/>
    </source>
</evidence>
<dbReference type="InterPro" id="IPR048371">
    <property type="entry name" value="ZNHIT3_C"/>
</dbReference>
<evidence type="ECO:0000256" key="6">
    <source>
        <dbReference type="ARBA" id="ARBA00022723"/>
    </source>
</evidence>
<dbReference type="GO" id="GO:0005737">
    <property type="term" value="C:cytoplasm"/>
    <property type="evidence" value="ECO:0007669"/>
    <property type="project" value="UniProtKB-SubCell"/>
</dbReference>
<keyword evidence="8" id="KW-0862">Zinc</keyword>
<dbReference type="Proteomes" id="UP000005408">
    <property type="component" value="Unassembled WGS sequence"/>
</dbReference>
<dbReference type="OrthoDB" id="18412at2759"/>
<dbReference type="AlphaFoldDB" id="A0A8W8KFF1"/>
<dbReference type="GO" id="GO:0008270">
    <property type="term" value="F:zinc ion binding"/>
    <property type="evidence" value="ECO:0007669"/>
    <property type="project" value="UniProtKB-UniRule"/>
</dbReference>
<feature type="domain" description="HIT-type" evidence="12">
    <location>
        <begin position="9"/>
        <end position="42"/>
    </location>
</feature>
<dbReference type="PROSITE" id="PS51083">
    <property type="entry name" value="ZF_HIT"/>
    <property type="match status" value="1"/>
</dbReference>
<evidence type="ECO:0000256" key="10">
    <source>
        <dbReference type="ARBA" id="ARBA00046946"/>
    </source>
</evidence>
<dbReference type="InterPro" id="IPR007529">
    <property type="entry name" value="Znf_HIT"/>
</dbReference>
<dbReference type="EnsemblMetazoa" id="G23662.4">
    <property type="protein sequence ID" value="G23662.4:cds"/>
    <property type="gene ID" value="G23662"/>
</dbReference>
<accession>A0A8W8KFF1</accession>
<evidence type="ECO:0000256" key="1">
    <source>
        <dbReference type="ARBA" id="ARBA00004123"/>
    </source>
</evidence>
<protein>
    <recommendedName>
        <fullName evidence="3">Zinc finger HIT domain-containing protein 3</fullName>
    </recommendedName>
</protein>
<name>A0A8W8KFF1_MAGGI</name>